<comment type="caution">
    <text evidence="1">The sequence shown here is derived from an EMBL/GenBank/DDBJ whole genome shotgun (WGS) entry which is preliminary data.</text>
</comment>
<accession>A0ABD0L086</accession>
<sequence>MWRLFTNHQYSYISRLRPWQPAAELVHSPTRNVTLLTMHSLTATPLFLCPMPTGVLVHSQTPNVILRTMHDCSTRSINQHNPVMIDDNSGMFVFLTVANSNTSFPVSHANWRTGSFTNSKRNTTYYARL</sequence>
<gene>
    <name evidence="1" type="ORF">BaRGS_00015888</name>
</gene>
<keyword evidence="2" id="KW-1185">Reference proteome</keyword>
<dbReference type="EMBL" id="JACVVK020000098">
    <property type="protein sequence ID" value="KAK7492941.1"/>
    <property type="molecule type" value="Genomic_DNA"/>
</dbReference>
<proteinExistence type="predicted"/>
<dbReference type="AlphaFoldDB" id="A0ABD0L086"/>
<protein>
    <submittedName>
        <fullName evidence="1">Uncharacterized protein</fullName>
    </submittedName>
</protein>
<reference evidence="1 2" key="1">
    <citation type="journal article" date="2023" name="Sci. Data">
        <title>Genome assembly of the Korean intertidal mud-creeper Batillaria attramentaria.</title>
        <authorList>
            <person name="Patra A.K."/>
            <person name="Ho P.T."/>
            <person name="Jun S."/>
            <person name="Lee S.J."/>
            <person name="Kim Y."/>
            <person name="Won Y.J."/>
        </authorList>
    </citation>
    <scope>NUCLEOTIDE SEQUENCE [LARGE SCALE GENOMIC DNA]</scope>
    <source>
        <strain evidence="1">Wonlab-2016</strain>
    </source>
</reference>
<organism evidence="1 2">
    <name type="scientific">Batillaria attramentaria</name>
    <dbReference type="NCBI Taxonomy" id="370345"/>
    <lineage>
        <taxon>Eukaryota</taxon>
        <taxon>Metazoa</taxon>
        <taxon>Spiralia</taxon>
        <taxon>Lophotrochozoa</taxon>
        <taxon>Mollusca</taxon>
        <taxon>Gastropoda</taxon>
        <taxon>Caenogastropoda</taxon>
        <taxon>Sorbeoconcha</taxon>
        <taxon>Cerithioidea</taxon>
        <taxon>Batillariidae</taxon>
        <taxon>Batillaria</taxon>
    </lineage>
</organism>
<evidence type="ECO:0000313" key="2">
    <source>
        <dbReference type="Proteomes" id="UP001519460"/>
    </source>
</evidence>
<name>A0ABD0L086_9CAEN</name>
<dbReference type="Proteomes" id="UP001519460">
    <property type="component" value="Unassembled WGS sequence"/>
</dbReference>
<evidence type="ECO:0000313" key="1">
    <source>
        <dbReference type="EMBL" id="KAK7492941.1"/>
    </source>
</evidence>